<evidence type="ECO:0000313" key="1">
    <source>
        <dbReference type="EMBL" id="EDR98662.1"/>
    </source>
</evidence>
<keyword evidence="2" id="KW-1185">Reference proteome</keyword>
<accession>B0MAY7</accession>
<dbReference type="STRING" id="411490.ANACAC_00713"/>
<gene>
    <name evidence="1" type="ORF">ANACAC_00713</name>
</gene>
<dbReference type="Proteomes" id="UP000004935">
    <property type="component" value="Unassembled WGS sequence"/>
</dbReference>
<proteinExistence type="predicted"/>
<dbReference type="AlphaFoldDB" id="B0MAY7"/>
<dbReference type="eggNOG" id="ENOG5032WMJ">
    <property type="taxonomic scope" value="Bacteria"/>
</dbReference>
<evidence type="ECO:0000313" key="2">
    <source>
        <dbReference type="Proteomes" id="UP000004935"/>
    </source>
</evidence>
<reference evidence="1" key="1">
    <citation type="submission" date="2007-11" db="EMBL/GenBank/DDBJ databases">
        <authorList>
            <person name="Fulton L."/>
            <person name="Clifton S."/>
            <person name="Fulton B."/>
            <person name="Xu J."/>
            <person name="Minx P."/>
            <person name="Pepin K.H."/>
            <person name="Johnson M."/>
            <person name="Thiruvilangam P."/>
            <person name="Bhonagiri V."/>
            <person name="Nash W.E."/>
            <person name="Mardis E.R."/>
            <person name="Wilson R.K."/>
        </authorList>
    </citation>
    <scope>NUCLEOTIDE SEQUENCE [LARGE SCALE GENOMIC DNA]</scope>
    <source>
        <strain evidence="1">DSM 14662</strain>
    </source>
</reference>
<dbReference type="EMBL" id="ABAX03000005">
    <property type="protein sequence ID" value="EDR98662.1"/>
    <property type="molecule type" value="Genomic_DNA"/>
</dbReference>
<protein>
    <submittedName>
        <fullName evidence="1">Uncharacterized protein</fullName>
    </submittedName>
</protein>
<comment type="caution">
    <text evidence="1">The sequence shown here is derived from an EMBL/GenBank/DDBJ whole genome shotgun (WGS) entry which is preliminary data.</text>
</comment>
<reference evidence="1" key="2">
    <citation type="submission" date="2013-11" db="EMBL/GenBank/DDBJ databases">
        <title>Draft genome sequence of Anaerostipes caccae (DSM 14662).</title>
        <authorList>
            <person name="Sudarsanam P."/>
            <person name="Ley R."/>
            <person name="Guruge J."/>
            <person name="Turnbaugh P.J."/>
            <person name="Mahowald M."/>
            <person name="Liep D."/>
            <person name="Gordon J."/>
        </authorList>
    </citation>
    <scope>NUCLEOTIDE SEQUENCE</scope>
    <source>
        <strain evidence="1">DSM 14662</strain>
    </source>
</reference>
<dbReference type="HOGENOM" id="CLU_766724_0_0_9"/>
<sequence length="386" mass="44195">MNLINVEKYSMNENDKKDELENIPHKIIAERKPLVIFKTDADIYGRNISEMSNFFDGYVQKMSLAIRESDGLQVITDLPFSDLNLIGEAINKADIIINGNVTLLPDFESLPSDVRSKLKKGVYSVGESKQVDGNMRAVILDENGVRVKDITLKKALNSPANIETMRSIGNQLQMRQIYAKLSDIEEFQTYQIERDRDRDIIVPFLDARSLVLEAATKESETERVQMLKEADGKIRSALNSVYRDIETTSKSFAKRVNIPFLGFGKQINTYMSYISDDLQIATKYVGVRMQILEYLGESKTAKTILQQFNHTMLDFIEKPITRKGLSAATLMQDYFPYNNENVDCWYKFSKEMKPAIESSMKQLELETKDYNNQEIYVVSVEDGNNE</sequence>
<name>B0MAY7_ANACD</name>
<organism evidence="1 2">
    <name type="scientific">Anaerostipes caccae (strain DSM 14662 / CCUG 47493 / JCM 13470 / NCIMB 13811 / L1-92)</name>
    <dbReference type="NCBI Taxonomy" id="411490"/>
    <lineage>
        <taxon>Bacteria</taxon>
        <taxon>Bacillati</taxon>
        <taxon>Bacillota</taxon>
        <taxon>Clostridia</taxon>
        <taxon>Lachnospirales</taxon>
        <taxon>Lachnospiraceae</taxon>
        <taxon>Anaerostipes</taxon>
    </lineage>
</organism>